<reference evidence="6 7" key="1">
    <citation type="submission" date="2020-08" db="EMBL/GenBank/DDBJ databases">
        <title>The Agave Microbiome: Exploring the role of microbial communities in plant adaptations to desert environments.</title>
        <authorList>
            <person name="Partida-Martinez L.P."/>
        </authorList>
    </citation>
    <scope>NUCLEOTIDE SEQUENCE [LARGE SCALE GENOMIC DNA]</scope>
    <source>
        <strain evidence="6 7">AS3.12</strain>
    </source>
</reference>
<name>A0A7X0MTM3_9HYPH</name>
<protein>
    <submittedName>
        <fullName evidence="6">CheY-like chemotaxis protein</fullName>
    </submittedName>
</protein>
<gene>
    <name evidence="6" type="ORF">F4695_004600</name>
</gene>
<dbReference type="InterPro" id="IPR050595">
    <property type="entry name" value="Bact_response_regulator"/>
</dbReference>
<dbReference type="GO" id="GO:0000160">
    <property type="term" value="P:phosphorelay signal transduction system"/>
    <property type="evidence" value="ECO:0007669"/>
    <property type="project" value="InterPro"/>
</dbReference>
<feature type="modified residue" description="4-aspartylphosphate" evidence="4">
    <location>
        <position position="34"/>
    </location>
</feature>
<evidence type="ECO:0000256" key="1">
    <source>
        <dbReference type="ARBA" id="ARBA00022553"/>
    </source>
</evidence>
<dbReference type="AlphaFoldDB" id="A0A7X0MTM3"/>
<evidence type="ECO:0000259" key="5">
    <source>
        <dbReference type="PROSITE" id="PS50110"/>
    </source>
</evidence>
<dbReference type="Pfam" id="PF00072">
    <property type="entry name" value="Response_reg"/>
    <property type="match status" value="1"/>
</dbReference>
<keyword evidence="3" id="KW-0804">Transcription</keyword>
<feature type="domain" description="Response regulatory" evidence="5">
    <location>
        <begin position="1"/>
        <end position="97"/>
    </location>
</feature>
<evidence type="ECO:0000256" key="2">
    <source>
        <dbReference type="ARBA" id="ARBA00023015"/>
    </source>
</evidence>
<evidence type="ECO:0000313" key="6">
    <source>
        <dbReference type="EMBL" id="MBB6511202.1"/>
    </source>
</evidence>
<dbReference type="PANTHER" id="PTHR44591">
    <property type="entry name" value="STRESS RESPONSE REGULATOR PROTEIN 1"/>
    <property type="match status" value="1"/>
</dbReference>
<dbReference type="EMBL" id="JACHBU010000023">
    <property type="protein sequence ID" value="MBB6511202.1"/>
    <property type="molecule type" value="Genomic_DNA"/>
</dbReference>
<keyword evidence="2" id="KW-0805">Transcription regulation</keyword>
<dbReference type="Proteomes" id="UP000585437">
    <property type="component" value="Unassembled WGS sequence"/>
</dbReference>
<accession>A0A7X0MTM3</accession>
<dbReference type="PROSITE" id="PS50110">
    <property type="entry name" value="RESPONSE_REGULATORY"/>
    <property type="match status" value="1"/>
</dbReference>
<evidence type="ECO:0000313" key="7">
    <source>
        <dbReference type="Proteomes" id="UP000585437"/>
    </source>
</evidence>
<keyword evidence="1 4" id="KW-0597">Phosphoprotein</keyword>
<keyword evidence="7" id="KW-1185">Reference proteome</keyword>
<sequence length="100" mass="10974">MISEKGYSIVEASTADQAYAFLDRHSSLQLLFTDVQMPGELDGFGLARIVAQRWPNIRVVIACGAVLPGPNDLPGNARFISKPFTAELVHDVLREHGLPR</sequence>
<dbReference type="Gene3D" id="3.40.50.2300">
    <property type="match status" value="1"/>
</dbReference>
<dbReference type="PANTHER" id="PTHR44591:SF3">
    <property type="entry name" value="RESPONSE REGULATORY DOMAIN-CONTAINING PROTEIN"/>
    <property type="match status" value="1"/>
</dbReference>
<dbReference type="InterPro" id="IPR001789">
    <property type="entry name" value="Sig_transdc_resp-reg_receiver"/>
</dbReference>
<proteinExistence type="predicted"/>
<dbReference type="SUPFAM" id="SSF52172">
    <property type="entry name" value="CheY-like"/>
    <property type="match status" value="1"/>
</dbReference>
<organism evidence="6 7">
    <name type="scientific">Rhizobium soli</name>
    <dbReference type="NCBI Taxonomy" id="424798"/>
    <lineage>
        <taxon>Bacteria</taxon>
        <taxon>Pseudomonadati</taxon>
        <taxon>Pseudomonadota</taxon>
        <taxon>Alphaproteobacteria</taxon>
        <taxon>Hyphomicrobiales</taxon>
        <taxon>Rhizobiaceae</taxon>
        <taxon>Rhizobium/Agrobacterium group</taxon>
        <taxon>Rhizobium</taxon>
    </lineage>
</organism>
<evidence type="ECO:0000256" key="3">
    <source>
        <dbReference type="ARBA" id="ARBA00023163"/>
    </source>
</evidence>
<dbReference type="InterPro" id="IPR011006">
    <property type="entry name" value="CheY-like_superfamily"/>
</dbReference>
<comment type="caution">
    <text evidence="6">The sequence shown here is derived from an EMBL/GenBank/DDBJ whole genome shotgun (WGS) entry which is preliminary data.</text>
</comment>
<dbReference type="RefSeq" id="WP_246454200.1">
    <property type="nucleotide sequence ID" value="NZ_JACHBU010000023.1"/>
</dbReference>
<evidence type="ECO:0000256" key="4">
    <source>
        <dbReference type="PROSITE-ProRule" id="PRU00169"/>
    </source>
</evidence>